<evidence type="ECO:0000313" key="3">
    <source>
        <dbReference type="EMBL" id="KXP03845.1"/>
    </source>
</evidence>
<dbReference type="Proteomes" id="UP000070409">
    <property type="component" value="Unassembled WGS sequence"/>
</dbReference>
<dbReference type="EMBL" id="LSRF01000058">
    <property type="protein sequence ID" value="KXP03845.1"/>
    <property type="molecule type" value="Genomic_DNA"/>
</dbReference>
<evidence type="ECO:0000313" key="5">
    <source>
        <dbReference type="Proteomes" id="UP000070409"/>
    </source>
</evidence>
<evidence type="ECO:0000259" key="1">
    <source>
        <dbReference type="Pfam" id="PF02541"/>
    </source>
</evidence>
<dbReference type="PANTHER" id="PTHR30005:SF13">
    <property type="entry name" value="EXOPOLYPHOSPHATASE 2"/>
    <property type="match status" value="1"/>
</dbReference>
<proteinExistence type="predicted"/>
<comment type="caution">
    <text evidence="3">The sequence shown here is derived from an EMBL/GenBank/DDBJ whole genome shotgun (WGS) entry which is preliminary data.</text>
</comment>
<dbReference type="InterPro" id="IPR003695">
    <property type="entry name" value="Ppx_GppA_N"/>
</dbReference>
<dbReference type="GO" id="GO:0016462">
    <property type="term" value="F:pyrophosphatase activity"/>
    <property type="evidence" value="ECO:0007669"/>
    <property type="project" value="TreeGrafter"/>
</dbReference>
<organism evidence="3 4">
    <name type="scientific">Tsukamurella pseudospumae</name>
    <dbReference type="NCBI Taxonomy" id="239498"/>
    <lineage>
        <taxon>Bacteria</taxon>
        <taxon>Bacillati</taxon>
        <taxon>Actinomycetota</taxon>
        <taxon>Actinomycetes</taxon>
        <taxon>Mycobacteriales</taxon>
        <taxon>Tsukamurellaceae</taxon>
        <taxon>Tsukamurella</taxon>
    </lineage>
</organism>
<dbReference type="Gene3D" id="3.30.420.40">
    <property type="match status" value="1"/>
</dbReference>
<dbReference type="RefSeq" id="WP_068574953.1">
    <property type="nucleotide sequence ID" value="NZ_LSRE01000050.1"/>
</dbReference>
<dbReference type="AlphaFoldDB" id="A0A138A089"/>
<dbReference type="Gene3D" id="3.30.420.150">
    <property type="entry name" value="Exopolyphosphatase. Domain 2"/>
    <property type="match status" value="1"/>
</dbReference>
<dbReference type="SUPFAM" id="SSF53067">
    <property type="entry name" value="Actin-like ATPase domain"/>
    <property type="match status" value="2"/>
</dbReference>
<name>A0A138A089_9ACTN</name>
<dbReference type="PANTHER" id="PTHR30005">
    <property type="entry name" value="EXOPOLYPHOSPHATASE"/>
    <property type="match status" value="1"/>
</dbReference>
<evidence type="ECO:0000313" key="2">
    <source>
        <dbReference type="EMBL" id="KXO89042.1"/>
    </source>
</evidence>
<feature type="domain" description="Ppx/GppA phosphatase N-terminal" evidence="1">
    <location>
        <begin position="23"/>
        <end position="296"/>
    </location>
</feature>
<reference evidence="2 5" key="1">
    <citation type="submission" date="2016-02" db="EMBL/GenBank/DDBJ databases">
        <authorList>
            <person name="Teng J.L."/>
            <person name="Tang Y."/>
            <person name="Huang Y."/>
            <person name="Guo F."/>
            <person name="Wei W."/>
            <person name="Chen J.H."/>
            <person name="Wong S.Y."/>
            <person name="Lau S.K."/>
            <person name="Woo P.C."/>
        </authorList>
    </citation>
    <scope>NUCLEOTIDE SEQUENCE [LARGE SCALE GENOMIC DNA]</scope>
    <source>
        <strain evidence="2 5">JCM 13375</strain>
    </source>
</reference>
<protein>
    <submittedName>
        <fullName evidence="3">Exopolyphosphatase</fullName>
    </submittedName>
</protein>
<dbReference type="OrthoDB" id="9793035at2"/>
<evidence type="ECO:0000313" key="4">
    <source>
        <dbReference type="Proteomes" id="UP000070258"/>
    </source>
</evidence>
<dbReference type="Proteomes" id="UP000070258">
    <property type="component" value="Unassembled WGS sequence"/>
</dbReference>
<dbReference type="InterPro" id="IPR050273">
    <property type="entry name" value="GppA/Ppx_hydrolase"/>
</dbReference>
<gene>
    <name evidence="3" type="ORF">AXK60_18935</name>
    <name evidence="2" type="ORF">AXK61_10455</name>
</gene>
<dbReference type="STRING" id="239498.AXK60_18935"/>
<reference evidence="4" key="3">
    <citation type="submission" date="2016-02" db="EMBL/GenBank/DDBJ databases">
        <authorList>
            <person name="Wen L."/>
            <person name="He K."/>
            <person name="Yang H."/>
        </authorList>
    </citation>
    <scope>NUCLEOTIDE SEQUENCE [LARGE SCALE GENOMIC DNA]</scope>
    <source>
        <strain evidence="4">JCM 15929</strain>
    </source>
</reference>
<dbReference type="InterPro" id="IPR043129">
    <property type="entry name" value="ATPase_NBD"/>
</dbReference>
<keyword evidence="5" id="KW-1185">Reference proteome</keyword>
<sequence length="324" mass="33240">MSSSFAGVVAAIDCGTNSIRLYVARSEPGAAGLVELHREMRIVRLGQGVDATGEFAAEALERVRVALDEYVTTAVDLGAERVRMVATSAARDVSNREVFLELTAAALGRITPGARAEVIPGNEEAELSYRGATVGLASVDPALVVDLGGGSTELVVGSGGAVAHAFSADIGCVRITERALHTDPPPPAEVAEATLHIDAALDGATAVVPLEGVRTWIGVAGTFTTLAALALGLDEYDPVRIHGARVPLSDLGVLCRRLVRMTAAERLALGPMHPGRADVIGGGALVALRLAERLAAVGVTELVVSEHDILDGVAMGLADAAPAN</sequence>
<dbReference type="Pfam" id="PF02541">
    <property type="entry name" value="Ppx-GppA"/>
    <property type="match status" value="1"/>
</dbReference>
<accession>A0A138A089</accession>
<dbReference type="CDD" id="cd24119">
    <property type="entry name" value="ASKHA_NBD_MtPPX2-like"/>
    <property type="match status" value="1"/>
</dbReference>
<reference evidence="3" key="2">
    <citation type="submission" date="2016-02" db="EMBL/GenBank/DDBJ databases">
        <authorList>
            <person name="Teng J.L."/>
            <person name="Yang Y."/>
            <person name="Huang Y."/>
            <person name="Guo F."/>
            <person name="Wei W."/>
            <person name="Chen J.H."/>
            <person name="Wong S.Y."/>
            <person name="Lau S.K."/>
            <person name="Woo P.C."/>
        </authorList>
    </citation>
    <scope>NUCLEOTIDE SEQUENCE</scope>
    <source>
        <strain evidence="3">JCM 15929</strain>
    </source>
</reference>
<dbReference type="EMBL" id="LSRE01000050">
    <property type="protein sequence ID" value="KXO89042.1"/>
    <property type="molecule type" value="Genomic_DNA"/>
</dbReference>